<feature type="region of interest" description="Disordered" evidence="1">
    <location>
        <begin position="17"/>
        <end position="62"/>
    </location>
</feature>
<dbReference type="PANTHER" id="PTHR22874:SF1">
    <property type="entry name" value="ACTIVATING MOLECULE IN BECN1-REGULATED AUTOPHAGY PROTEIN 1"/>
    <property type="match status" value="1"/>
</dbReference>
<accession>A0A5A9PMB4</accession>
<evidence type="ECO:0000313" key="2">
    <source>
        <dbReference type="EMBL" id="KAA0723474.1"/>
    </source>
</evidence>
<dbReference type="InterPro" id="IPR052596">
    <property type="entry name" value="AMBRA1_autophagy"/>
</dbReference>
<dbReference type="GO" id="GO:1990756">
    <property type="term" value="F:ubiquitin-like ligase-substrate adaptor activity"/>
    <property type="evidence" value="ECO:0007669"/>
    <property type="project" value="TreeGrafter"/>
</dbReference>
<proteinExistence type="predicted"/>
<evidence type="ECO:0000313" key="3">
    <source>
        <dbReference type="Proteomes" id="UP000324632"/>
    </source>
</evidence>
<reference evidence="2 3" key="1">
    <citation type="journal article" date="2019" name="Mol. Ecol. Resour.">
        <title>Chromosome-level genome assembly of Triplophysa tibetana, a fish adapted to the harsh high-altitude environment of the Tibetan Plateau.</title>
        <authorList>
            <person name="Yang X."/>
            <person name="Liu H."/>
            <person name="Ma Z."/>
            <person name="Zou Y."/>
            <person name="Zou M."/>
            <person name="Mao Y."/>
            <person name="Li X."/>
            <person name="Wang H."/>
            <person name="Chen T."/>
            <person name="Wang W."/>
            <person name="Yang R."/>
        </authorList>
    </citation>
    <scope>NUCLEOTIDE SEQUENCE [LARGE SCALE GENOMIC DNA]</scope>
    <source>
        <strain evidence="2">TTIB1903HZAU</strain>
        <tissue evidence="2">Muscle</tissue>
    </source>
</reference>
<name>A0A5A9PMB4_9TELE</name>
<protein>
    <submittedName>
        <fullName evidence="2">Activating molecule in BECN1-regulated autophagy protein 1</fullName>
    </submittedName>
</protein>
<comment type="caution">
    <text evidence="2">The sequence shown here is derived from an EMBL/GenBank/DDBJ whole genome shotgun (WGS) entry which is preliminary data.</text>
</comment>
<dbReference type="Proteomes" id="UP000324632">
    <property type="component" value="Chromosome 3"/>
</dbReference>
<dbReference type="GO" id="GO:0000423">
    <property type="term" value="P:mitophagy"/>
    <property type="evidence" value="ECO:0007669"/>
    <property type="project" value="TreeGrafter"/>
</dbReference>
<dbReference type="GO" id="GO:0080008">
    <property type="term" value="C:Cul4-RING E3 ubiquitin ligase complex"/>
    <property type="evidence" value="ECO:0007669"/>
    <property type="project" value="TreeGrafter"/>
</dbReference>
<dbReference type="EMBL" id="SOYY01000003">
    <property type="protein sequence ID" value="KAA0723474.1"/>
    <property type="molecule type" value="Genomic_DNA"/>
</dbReference>
<sequence>MRRLCCLFHDMTSLDHGTIPSTLTLPDSLSPGPAPSAENNTVDFEESSPSTRSETENASMPLKVEGSVARKEAIVLRERNYEEDKCEHSTERKTVADGGQMPCTEEEIGHIHIGKCVGANCKIYNNASCDISADRQLLAVLIPSIRRGFHDEAILAFYSLAPHNLGKMLYTKRFGPNASSVSLFPIGRFVMVGLASRRILLHQITEHMVAQVFRLQQPHRGGGIRTPDQRRHVSINSACLTFSRNQQRRSGNLQTCINQPSALLLPAQIKTHDRSTVLRGRAQQKTADIM</sequence>
<dbReference type="GO" id="GO:0000045">
    <property type="term" value="P:autophagosome assembly"/>
    <property type="evidence" value="ECO:0007669"/>
    <property type="project" value="TreeGrafter"/>
</dbReference>
<organism evidence="2 3">
    <name type="scientific">Triplophysa tibetana</name>
    <dbReference type="NCBI Taxonomy" id="1572043"/>
    <lineage>
        <taxon>Eukaryota</taxon>
        <taxon>Metazoa</taxon>
        <taxon>Chordata</taxon>
        <taxon>Craniata</taxon>
        <taxon>Vertebrata</taxon>
        <taxon>Euteleostomi</taxon>
        <taxon>Actinopterygii</taxon>
        <taxon>Neopterygii</taxon>
        <taxon>Teleostei</taxon>
        <taxon>Ostariophysi</taxon>
        <taxon>Cypriniformes</taxon>
        <taxon>Nemacheilidae</taxon>
        <taxon>Triplophysa</taxon>
    </lineage>
</organism>
<dbReference type="AlphaFoldDB" id="A0A5A9PMB4"/>
<evidence type="ECO:0000256" key="1">
    <source>
        <dbReference type="SAM" id="MobiDB-lite"/>
    </source>
</evidence>
<keyword evidence="3" id="KW-1185">Reference proteome</keyword>
<dbReference type="PANTHER" id="PTHR22874">
    <property type="entry name" value="ACTIVATING MOLECULE IN BECN1-REGULATED AUTOPHAGY PROTEIN 1"/>
    <property type="match status" value="1"/>
</dbReference>
<gene>
    <name evidence="2" type="ORF">E1301_Tti003411</name>
</gene>